<accession>A0A4Z0H720</accession>
<evidence type="ECO:0000256" key="1">
    <source>
        <dbReference type="SAM" id="MobiDB-lite"/>
    </source>
</evidence>
<dbReference type="AlphaFoldDB" id="A0A4Z0H720"/>
<gene>
    <name evidence="2" type="ORF">E4099_14195</name>
</gene>
<proteinExistence type="predicted"/>
<dbReference type="EMBL" id="SRID01000109">
    <property type="protein sequence ID" value="TGB09178.1"/>
    <property type="molecule type" value="Genomic_DNA"/>
</dbReference>
<evidence type="ECO:0000313" key="3">
    <source>
        <dbReference type="Proteomes" id="UP000297948"/>
    </source>
</evidence>
<keyword evidence="3" id="KW-1185">Reference proteome</keyword>
<comment type="caution">
    <text evidence="2">The sequence shown here is derived from an EMBL/GenBank/DDBJ whole genome shotgun (WGS) entry which is preliminary data.</text>
</comment>
<dbReference type="Pfam" id="PF11066">
    <property type="entry name" value="DUF2867"/>
    <property type="match status" value="1"/>
</dbReference>
<dbReference type="InterPro" id="IPR021295">
    <property type="entry name" value="DUF2867"/>
</dbReference>
<dbReference type="RefSeq" id="WP_135339398.1">
    <property type="nucleotide sequence ID" value="NZ_JBHLTX010000017.1"/>
</dbReference>
<organism evidence="2 3">
    <name type="scientific">Streptomyces palmae</name>
    <dbReference type="NCBI Taxonomy" id="1701085"/>
    <lineage>
        <taxon>Bacteria</taxon>
        <taxon>Bacillati</taxon>
        <taxon>Actinomycetota</taxon>
        <taxon>Actinomycetes</taxon>
        <taxon>Kitasatosporales</taxon>
        <taxon>Streptomycetaceae</taxon>
        <taxon>Streptomyces</taxon>
    </lineage>
</organism>
<protein>
    <submittedName>
        <fullName evidence="2">DUF2867 domain-containing protein</fullName>
    </submittedName>
</protein>
<dbReference type="OrthoDB" id="4551029at2"/>
<feature type="compositionally biased region" description="Polar residues" evidence="1">
    <location>
        <begin position="205"/>
        <end position="217"/>
    </location>
</feature>
<name>A0A4Z0H720_9ACTN</name>
<sequence length="225" mass="25130">MRMPISAHTGQPWRIHELTRDFRVDDVWGFRTPGAGPGDFPVMLAAMRAANEVVRQPAATRFLFAARWKLGALLGWDKPESGLGARVRSLREGLPPDMAATRNGYVVPGTPMAQLYDLDDEAALELANKTVHTVCHLGWVRGAGGDYELRMAALVKPNGTFGRLYMAFIKPFRYLVVYPALTRRWERAWRDRDSLVPNRLDSKALNSNALSPNTDNTARVPDARS</sequence>
<feature type="region of interest" description="Disordered" evidence="1">
    <location>
        <begin position="205"/>
        <end position="225"/>
    </location>
</feature>
<dbReference type="Proteomes" id="UP000297948">
    <property type="component" value="Unassembled WGS sequence"/>
</dbReference>
<evidence type="ECO:0000313" key="2">
    <source>
        <dbReference type="EMBL" id="TGB09178.1"/>
    </source>
</evidence>
<reference evidence="2 3" key="1">
    <citation type="submission" date="2019-03" db="EMBL/GenBank/DDBJ databases">
        <authorList>
            <person name="Gonzalez-Pimentel J.L."/>
        </authorList>
    </citation>
    <scope>NUCLEOTIDE SEQUENCE [LARGE SCALE GENOMIC DNA]</scope>
    <source>
        <strain evidence="2 3">JCM 31289</strain>
    </source>
</reference>